<keyword evidence="3 9" id="KW-0853">WD repeat</keyword>
<comment type="caution">
    <text evidence="12">The sequence shown here is derived from an EMBL/GenBank/DDBJ whole genome shotgun (WGS) entry which is preliminary data.</text>
</comment>
<feature type="compositionally biased region" description="Polar residues" evidence="10">
    <location>
        <begin position="967"/>
        <end position="977"/>
    </location>
</feature>
<feature type="compositionally biased region" description="Polar residues" evidence="10">
    <location>
        <begin position="716"/>
        <end position="725"/>
    </location>
</feature>
<dbReference type="SUPFAM" id="SSF50978">
    <property type="entry name" value="WD40 repeat-like"/>
    <property type="match status" value="1"/>
</dbReference>
<dbReference type="InterPro" id="IPR015943">
    <property type="entry name" value="WD40/YVTN_repeat-like_dom_sf"/>
</dbReference>
<dbReference type="InterPro" id="IPR055410">
    <property type="entry name" value="Beta-prop_CAF1B_HIR1"/>
</dbReference>
<dbReference type="PANTHER" id="PTHR15271:SF4">
    <property type="entry name" value="CHROMATIN ASSEMBLY FACTOR 1 SUBUNIT B"/>
    <property type="match status" value="1"/>
</dbReference>
<evidence type="ECO:0000259" key="11">
    <source>
        <dbReference type="Pfam" id="PF24105"/>
    </source>
</evidence>
<dbReference type="InterPro" id="IPR045145">
    <property type="entry name" value="PTHR15271"/>
</dbReference>
<gene>
    <name evidence="12" type="ORF">N7530_001976</name>
</gene>
<evidence type="ECO:0000256" key="10">
    <source>
        <dbReference type="SAM" id="MobiDB-lite"/>
    </source>
</evidence>
<keyword evidence="8" id="KW-0539">Nucleus</keyword>
<feature type="compositionally biased region" description="Polar residues" evidence="10">
    <location>
        <begin position="532"/>
        <end position="543"/>
    </location>
</feature>
<feature type="domain" description="CAF1B/HIR1 beta-propeller" evidence="11">
    <location>
        <begin position="310"/>
        <end position="499"/>
    </location>
</feature>
<organism evidence="12 13">
    <name type="scientific">Penicillium desertorum</name>
    <dbReference type="NCBI Taxonomy" id="1303715"/>
    <lineage>
        <taxon>Eukaryota</taxon>
        <taxon>Fungi</taxon>
        <taxon>Dikarya</taxon>
        <taxon>Ascomycota</taxon>
        <taxon>Pezizomycotina</taxon>
        <taxon>Eurotiomycetes</taxon>
        <taxon>Eurotiomycetidae</taxon>
        <taxon>Eurotiales</taxon>
        <taxon>Aspergillaceae</taxon>
        <taxon>Penicillium</taxon>
    </lineage>
</organism>
<dbReference type="InterPro" id="IPR001680">
    <property type="entry name" value="WD40_rpt"/>
</dbReference>
<sequence>MGWFWSDKNDTVQKLDPGLRDYLEQEKPDKYVPGPNVKPSTPSTPAQSPEPSDSSKPKVPAASLYPDGRYADLWKTYKPPMELDEQSGVRGASRVIEKYKERGDTVQRAAMENCALEHEALTYCFKTGNWRKQIEARLTMCSAENGTFSRCFMTQTKFLQALGYAASFEYDAEKEERIQMHADKLYHQMLDYEKRVEEAKAAGTEPPPLTSLFSPEKPAKTPEVGLEIPGGEAIPEELKPSKPLQKLTPHERELEIRAHYAQREQHKMYAQEAAPFMKTHDDARQKRQEKAVSWFGETIGKWLSPPPLLISWHNDNAPIYSVHFDPNGKGRLATAGNDNNVRLWKVESTGEERKVTYLSTLIKHTQAVNVVRFSPKGEMLASAGDDGNVLLWVPSEIQTQAGLGEDRSDDKETWRVKHMCRSSGAEIYDLAWSPDGVFIITGSMDNIARIYNAQTGQMVRQIAEHSHYVQGVAWDPLNEFVATQSSDRSVHIYTLKTKDGQFTLTPHGKVLKMDLPAKRIASGSPAPPDVPSRSQQSTGNSIAIASPAPSTPGTPMASNLPMDPPPVSHSRRSSFGSSPSIRRSASPAPSLPLPAVKPLEVSSPSFGGLGVKNASIYANETFTSFFRRLTFAPDGSLLFTPAGQFKTSHVSATDSTKTTDEIINTVYVYTRAGFNKPPVSHLPGHKKPSVAVKCSPVFYTLKQGIQPAKNIILDTSSGGEETFSSLPDPVVSENPSFTSQPHMVPPSSTTAEPSKVQPSTKSAEDGSNEASQSSAPVFALPYRIVYAVATQDAVLVYDTQQQTPLCIVSNLHFATFTDLTWSADGLTLIMSSSDGFCSTLSFAPGELGQPYTGATSVAHNAANPSTPATNVTPLLTPTHSASPHVPPPVKTSHTSSNSTGPVPPASPARSNSACSVATQPSSQPTPAAVVNNPTPTLGTVPSVTATHSAQPPTLPLTTPPQTPISGAPQNGSTTTGASVLGKRDARPASESEREEGKEEPNSASQQPLKRRRVAPTLISAGTDGASSKDNKS</sequence>
<name>A0A9W9XBU4_9EURO</name>
<dbReference type="FunFam" id="2.130.10.10:FF:000461">
    <property type="entry name" value="Chromatin assembly factor 1 subunit B"/>
    <property type="match status" value="1"/>
</dbReference>
<protein>
    <recommendedName>
        <fullName evidence="11">CAF1B/HIR1 beta-propeller domain-containing protein</fullName>
    </recommendedName>
</protein>
<reference evidence="12" key="1">
    <citation type="submission" date="2022-12" db="EMBL/GenBank/DDBJ databases">
        <authorList>
            <person name="Petersen C."/>
        </authorList>
    </citation>
    <scope>NUCLEOTIDE SEQUENCE</scope>
    <source>
        <strain evidence="12">IBT 17660</strain>
    </source>
</reference>
<dbReference type="InterPro" id="IPR036322">
    <property type="entry name" value="WD40_repeat_dom_sf"/>
</dbReference>
<evidence type="ECO:0000256" key="5">
    <source>
        <dbReference type="ARBA" id="ARBA00022763"/>
    </source>
</evidence>
<evidence type="ECO:0000313" key="12">
    <source>
        <dbReference type="EMBL" id="KAJ5487676.1"/>
    </source>
</evidence>
<dbReference type="PROSITE" id="PS50082">
    <property type="entry name" value="WD_REPEATS_2"/>
    <property type="match status" value="4"/>
</dbReference>
<feature type="compositionally biased region" description="Pro residues" evidence="10">
    <location>
        <begin position="952"/>
        <end position="962"/>
    </location>
</feature>
<feature type="repeat" description="WD" evidence="9">
    <location>
        <begin position="361"/>
        <end position="392"/>
    </location>
</feature>
<dbReference type="PROSITE" id="PS50294">
    <property type="entry name" value="WD_REPEATS_REGION"/>
    <property type="match status" value="2"/>
</dbReference>
<feature type="compositionally biased region" description="Polar residues" evidence="10">
    <location>
        <begin position="858"/>
        <end position="881"/>
    </location>
</feature>
<feature type="compositionally biased region" description="Polar residues" evidence="10">
    <location>
        <begin position="38"/>
        <end position="54"/>
    </location>
</feature>
<feature type="compositionally biased region" description="Polar residues" evidence="10">
    <location>
        <begin position="908"/>
        <end position="949"/>
    </location>
</feature>
<dbReference type="GO" id="GO:0005634">
    <property type="term" value="C:nucleus"/>
    <property type="evidence" value="ECO:0007669"/>
    <property type="project" value="UniProtKB-SubCell"/>
</dbReference>
<evidence type="ECO:0000256" key="8">
    <source>
        <dbReference type="ARBA" id="ARBA00023242"/>
    </source>
</evidence>
<keyword evidence="5" id="KW-0227">DNA damage</keyword>
<keyword evidence="4" id="KW-0677">Repeat</keyword>
<feature type="compositionally biased region" description="Polar residues" evidence="10">
    <location>
        <begin position="891"/>
        <end position="900"/>
    </location>
</feature>
<keyword evidence="13" id="KW-1185">Reference proteome</keyword>
<feature type="repeat" description="WD" evidence="9">
    <location>
        <begin position="420"/>
        <end position="461"/>
    </location>
</feature>
<evidence type="ECO:0000256" key="9">
    <source>
        <dbReference type="PROSITE-ProRule" id="PRU00221"/>
    </source>
</evidence>
<evidence type="ECO:0000256" key="4">
    <source>
        <dbReference type="ARBA" id="ARBA00022737"/>
    </source>
</evidence>
<dbReference type="Proteomes" id="UP001147760">
    <property type="component" value="Unassembled WGS sequence"/>
</dbReference>
<evidence type="ECO:0000256" key="3">
    <source>
        <dbReference type="ARBA" id="ARBA00022574"/>
    </source>
</evidence>
<dbReference type="EMBL" id="JAPWDO010000001">
    <property type="protein sequence ID" value="KAJ5487676.1"/>
    <property type="molecule type" value="Genomic_DNA"/>
</dbReference>
<dbReference type="Pfam" id="PF24105">
    <property type="entry name" value="Beta-prop_CAF1B_HIR1"/>
    <property type="match status" value="2"/>
</dbReference>
<evidence type="ECO:0000256" key="6">
    <source>
        <dbReference type="ARBA" id="ARBA00022853"/>
    </source>
</evidence>
<feature type="region of interest" description="Disordered" evidence="10">
    <location>
        <begin position="858"/>
        <end position="1032"/>
    </location>
</feature>
<keyword evidence="6" id="KW-0156">Chromatin regulator</keyword>
<comment type="subcellular location">
    <subcellularLocation>
        <location evidence="1">Nucleus</location>
    </subcellularLocation>
</comment>
<feature type="compositionally biased region" description="Basic and acidic residues" evidence="10">
    <location>
        <begin position="981"/>
        <end position="1000"/>
    </location>
</feature>
<feature type="compositionally biased region" description="Polar residues" evidence="10">
    <location>
        <begin position="733"/>
        <end position="761"/>
    </location>
</feature>
<dbReference type="GO" id="GO:0006334">
    <property type="term" value="P:nucleosome assembly"/>
    <property type="evidence" value="ECO:0007669"/>
    <property type="project" value="TreeGrafter"/>
</dbReference>
<evidence type="ECO:0000256" key="7">
    <source>
        <dbReference type="ARBA" id="ARBA00023204"/>
    </source>
</evidence>
<comment type="similarity">
    <text evidence="2">Belongs to the WD repeat HIR1 family.</text>
</comment>
<feature type="repeat" description="WD" evidence="9">
    <location>
        <begin position="312"/>
        <end position="354"/>
    </location>
</feature>
<dbReference type="PANTHER" id="PTHR15271">
    <property type="entry name" value="CHROMATIN ASSEMBLY FACTOR 1 SUBUNIT B"/>
    <property type="match status" value="1"/>
</dbReference>
<dbReference type="GO" id="GO:0033186">
    <property type="term" value="C:CAF-1 complex"/>
    <property type="evidence" value="ECO:0007669"/>
    <property type="project" value="TreeGrafter"/>
</dbReference>
<accession>A0A9W9XBU4</accession>
<dbReference type="OrthoDB" id="71227at2759"/>
<dbReference type="AlphaFoldDB" id="A0A9W9XBU4"/>
<evidence type="ECO:0000256" key="2">
    <source>
        <dbReference type="ARBA" id="ARBA00007306"/>
    </source>
</evidence>
<feature type="region of interest" description="Disordered" evidence="10">
    <location>
        <begin position="1"/>
        <end position="64"/>
    </location>
</feature>
<feature type="compositionally biased region" description="Low complexity" evidence="10">
    <location>
        <begin position="573"/>
        <end position="595"/>
    </location>
</feature>
<dbReference type="Gene3D" id="2.130.10.10">
    <property type="entry name" value="YVTN repeat-like/Quinoprotein amine dehydrogenase"/>
    <property type="match status" value="1"/>
</dbReference>
<feature type="repeat" description="WD" evidence="9">
    <location>
        <begin position="462"/>
        <end position="503"/>
    </location>
</feature>
<dbReference type="GO" id="GO:0006281">
    <property type="term" value="P:DNA repair"/>
    <property type="evidence" value="ECO:0007669"/>
    <property type="project" value="UniProtKB-KW"/>
</dbReference>
<feature type="region of interest" description="Disordered" evidence="10">
    <location>
        <begin position="716"/>
        <end position="772"/>
    </location>
</feature>
<feature type="compositionally biased region" description="Basic and acidic residues" evidence="10">
    <location>
        <begin position="7"/>
        <end position="30"/>
    </location>
</feature>
<reference evidence="12" key="2">
    <citation type="journal article" date="2023" name="IMA Fungus">
        <title>Comparative genomic study of the Penicillium genus elucidates a diverse pangenome and 15 lateral gene transfer events.</title>
        <authorList>
            <person name="Petersen C."/>
            <person name="Sorensen T."/>
            <person name="Nielsen M.R."/>
            <person name="Sondergaard T.E."/>
            <person name="Sorensen J.L."/>
            <person name="Fitzpatrick D.A."/>
            <person name="Frisvad J.C."/>
            <person name="Nielsen K.L."/>
        </authorList>
    </citation>
    <scope>NUCLEOTIDE SEQUENCE</scope>
    <source>
        <strain evidence="12">IBT 17660</strain>
    </source>
</reference>
<dbReference type="GO" id="GO:0006335">
    <property type="term" value="P:DNA replication-dependent chromatin assembly"/>
    <property type="evidence" value="ECO:0007669"/>
    <property type="project" value="InterPro"/>
</dbReference>
<feature type="domain" description="CAF1B/HIR1 beta-propeller" evidence="11">
    <location>
        <begin position="611"/>
        <end position="847"/>
    </location>
</feature>
<evidence type="ECO:0000256" key="1">
    <source>
        <dbReference type="ARBA" id="ARBA00004123"/>
    </source>
</evidence>
<evidence type="ECO:0000313" key="13">
    <source>
        <dbReference type="Proteomes" id="UP001147760"/>
    </source>
</evidence>
<dbReference type="SMART" id="SM00320">
    <property type="entry name" value="WD40"/>
    <property type="match status" value="5"/>
</dbReference>
<proteinExistence type="inferred from homology"/>
<keyword evidence="7" id="KW-0234">DNA repair</keyword>
<feature type="region of interest" description="Disordered" evidence="10">
    <location>
        <begin position="202"/>
        <end position="223"/>
    </location>
</feature>
<feature type="region of interest" description="Disordered" evidence="10">
    <location>
        <begin position="519"/>
        <end position="595"/>
    </location>
</feature>